<organism evidence="2 3">
    <name type="scientific">Methylomonas rapida</name>
    <dbReference type="NCBI Taxonomy" id="2963939"/>
    <lineage>
        <taxon>Bacteria</taxon>
        <taxon>Pseudomonadati</taxon>
        <taxon>Pseudomonadota</taxon>
        <taxon>Gammaproteobacteria</taxon>
        <taxon>Methylococcales</taxon>
        <taxon>Methylococcaceae</taxon>
        <taxon>Methylomonas</taxon>
    </lineage>
</organism>
<gene>
    <name evidence="2" type="ORF">NM686_014695</name>
</gene>
<dbReference type="EMBL" id="CP113517">
    <property type="protein sequence ID" value="WAR43620.1"/>
    <property type="molecule type" value="Genomic_DNA"/>
</dbReference>
<protein>
    <submittedName>
        <fullName evidence="2">Uncharacterized protein</fullName>
    </submittedName>
</protein>
<feature type="signal peptide" evidence="1">
    <location>
        <begin position="1"/>
        <end position="17"/>
    </location>
</feature>
<accession>A0ABY7GEB2</accession>
<keyword evidence="1" id="KW-0732">Signal</keyword>
<dbReference type="Proteomes" id="UP001162780">
    <property type="component" value="Chromosome"/>
</dbReference>
<evidence type="ECO:0000256" key="1">
    <source>
        <dbReference type="SAM" id="SignalP"/>
    </source>
</evidence>
<reference evidence="2" key="1">
    <citation type="submission" date="2022-11" db="EMBL/GenBank/DDBJ databases">
        <title>Methylomonas rapida sp. nov., Carotenoid-Producing Obligate Methanotrophs with High Growth Characteristics and Biotechnological Potential.</title>
        <authorList>
            <person name="Tikhonova E.N."/>
            <person name="Suleimanov R.Z."/>
            <person name="Miroshnikov K."/>
            <person name="Oshkin I.Y."/>
            <person name="Belova S.E."/>
            <person name="Danilova O.V."/>
            <person name="Ashikhmin A."/>
            <person name="Konopkin A."/>
            <person name="But S.Y."/>
            <person name="Khmelenina V.N."/>
            <person name="Kuznetsov N."/>
            <person name="Pimenov N.V."/>
            <person name="Dedysh S.N."/>
        </authorList>
    </citation>
    <scope>NUCLEOTIDE SEQUENCE</scope>
    <source>
        <strain evidence="2">MP1</strain>
    </source>
</reference>
<name>A0ABY7GEB2_9GAMM</name>
<proteinExistence type="predicted"/>
<sequence>MKKFLAVAMLTIGTAHAETPPPPKLNIPLDPWVQQMNAALKSMKMKPLSTSTEPATCDVWCTRSYESGEFVSYLVSYRDDKIHEVMSLASGDGTVKSGADILFGSLIMANVLSPKTQKDKVSEVVMKLIGDAFDGKKVKPVVMDGISYSASHIEGMGLFISASKPDGK</sequence>
<feature type="chain" id="PRO_5046289786" evidence="1">
    <location>
        <begin position="18"/>
        <end position="168"/>
    </location>
</feature>
<evidence type="ECO:0000313" key="3">
    <source>
        <dbReference type="Proteomes" id="UP001162780"/>
    </source>
</evidence>
<evidence type="ECO:0000313" key="2">
    <source>
        <dbReference type="EMBL" id="WAR43620.1"/>
    </source>
</evidence>
<keyword evidence="3" id="KW-1185">Reference proteome</keyword>
<dbReference type="RefSeq" id="WP_255190502.1">
    <property type="nucleotide sequence ID" value="NZ_CP113517.1"/>
</dbReference>